<reference evidence="6 7" key="1">
    <citation type="submission" date="2009-01" db="EMBL/GenBank/DDBJ databases">
        <title>Complete sequence of Clostridium cellulolyticum H10.</title>
        <authorList>
            <consortium name="US DOE Joint Genome Institute"/>
            <person name="Lucas S."/>
            <person name="Copeland A."/>
            <person name="Lapidus A."/>
            <person name="Glavina del Rio T."/>
            <person name="Dalin E."/>
            <person name="Tice H."/>
            <person name="Bruce D."/>
            <person name="Goodwin L."/>
            <person name="Pitluck S."/>
            <person name="Chertkov O."/>
            <person name="Saunders E."/>
            <person name="Brettin T."/>
            <person name="Detter J.C."/>
            <person name="Han C."/>
            <person name="Larimer F."/>
            <person name="Land M."/>
            <person name="Hauser L."/>
            <person name="Kyrpides N."/>
            <person name="Ivanova N."/>
            <person name="Zhou J."/>
            <person name="Richardson P."/>
        </authorList>
    </citation>
    <scope>NUCLEOTIDE SEQUENCE [LARGE SCALE GENOMIC DNA]</scope>
    <source>
        <strain evidence="7">ATCC 35319 / DSM 5812 / JCM 6584 / H10</strain>
    </source>
</reference>
<dbReference type="PANTHER" id="PTHR32114:SF2">
    <property type="entry name" value="ABC TRANSPORTER ABCH.3"/>
    <property type="match status" value="1"/>
</dbReference>
<evidence type="ECO:0000256" key="4">
    <source>
        <dbReference type="SAM" id="Coils"/>
    </source>
</evidence>
<dbReference type="Gene3D" id="3.40.50.300">
    <property type="entry name" value="P-loop containing nucleotide triphosphate hydrolases"/>
    <property type="match status" value="2"/>
</dbReference>
<dbReference type="eggNOG" id="COG1196">
    <property type="taxonomic scope" value="Bacteria"/>
</dbReference>
<comment type="similarity">
    <text evidence="1">Belongs to the SMC family. SbcC subfamily.</text>
</comment>
<dbReference type="InterPro" id="IPR027417">
    <property type="entry name" value="P-loop_NTPase"/>
</dbReference>
<dbReference type="Proteomes" id="UP000001349">
    <property type="component" value="Chromosome"/>
</dbReference>
<dbReference type="HOGENOM" id="CLU_291317_0_0_9"/>
<accession>B8I7E9</accession>
<dbReference type="STRING" id="394503.Ccel_2709"/>
<dbReference type="AlphaFoldDB" id="B8I7E9"/>
<dbReference type="SUPFAM" id="SSF52540">
    <property type="entry name" value="P-loop containing nucleoside triphosphate hydrolases"/>
    <property type="match status" value="1"/>
</dbReference>
<dbReference type="GO" id="GO:0006302">
    <property type="term" value="P:double-strand break repair"/>
    <property type="evidence" value="ECO:0007669"/>
    <property type="project" value="InterPro"/>
</dbReference>
<organism evidence="6 7">
    <name type="scientific">Ruminiclostridium cellulolyticum (strain ATCC 35319 / DSM 5812 / JCM 6584 / H10)</name>
    <name type="common">Clostridium cellulolyticum</name>
    <dbReference type="NCBI Taxonomy" id="394503"/>
    <lineage>
        <taxon>Bacteria</taxon>
        <taxon>Bacillati</taxon>
        <taxon>Bacillota</taxon>
        <taxon>Clostridia</taxon>
        <taxon>Eubacteriales</taxon>
        <taxon>Oscillospiraceae</taxon>
        <taxon>Ruminiclostridium</taxon>
    </lineage>
</organism>
<dbReference type="InterPro" id="IPR038729">
    <property type="entry name" value="Rad50/SbcC_AAA"/>
</dbReference>
<dbReference type="PANTHER" id="PTHR32114">
    <property type="entry name" value="ABC TRANSPORTER ABCH.3"/>
    <property type="match status" value="1"/>
</dbReference>
<evidence type="ECO:0000259" key="5">
    <source>
        <dbReference type="Pfam" id="PF13476"/>
    </source>
</evidence>
<evidence type="ECO:0000313" key="7">
    <source>
        <dbReference type="Proteomes" id="UP000001349"/>
    </source>
</evidence>
<dbReference type="EMBL" id="CP001348">
    <property type="protein sequence ID" value="ACL77020.1"/>
    <property type="molecule type" value="Genomic_DNA"/>
</dbReference>
<evidence type="ECO:0000313" key="6">
    <source>
        <dbReference type="EMBL" id="ACL77020.1"/>
    </source>
</evidence>
<evidence type="ECO:0000256" key="1">
    <source>
        <dbReference type="ARBA" id="ARBA00006930"/>
    </source>
</evidence>
<dbReference type="OrthoDB" id="9784297at2"/>
<keyword evidence="4" id="KW-0175">Coiled coil</keyword>
<dbReference type="Pfam" id="PF13476">
    <property type="entry name" value="AAA_23"/>
    <property type="match status" value="1"/>
</dbReference>
<name>B8I7E9_RUMCH</name>
<feature type="coiled-coil region" evidence="4">
    <location>
        <begin position="244"/>
        <end position="278"/>
    </location>
</feature>
<dbReference type="KEGG" id="cce:Ccel_2709"/>
<comment type="subunit">
    <text evidence="2">Heterodimer of SbcC and SbcD.</text>
</comment>
<dbReference type="GO" id="GO:0016887">
    <property type="term" value="F:ATP hydrolysis activity"/>
    <property type="evidence" value="ECO:0007669"/>
    <property type="project" value="InterPro"/>
</dbReference>
<feature type="coiled-coil region" evidence="4">
    <location>
        <begin position="671"/>
        <end position="758"/>
    </location>
</feature>
<evidence type="ECO:0000256" key="3">
    <source>
        <dbReference type="ARBA" id="ARBA00013368"/>
    </source>
</evidence>
<sequence length="1036" mass="120467">MGKKIKEVSIEAFRAYEKLQPFDFRHNDSGKIADLVVIYAPNGYGKTSFFDAIEWAITDEIGRLKSTDAIKQEVKNEKGDILKNKNSEVAQGTVRFISETDDVFEIKTKKRTGNMKSDYRPGELEVISKDLQGILNEKNTFCTTNMLAHDKITSFLQNYTAEDKTKALQVFWDTNGYSGILEKISNLYDEIVKKKMALSAEVLKEKQELKQYKFETNKEHDVRHLINDFNLNCIDYMINAENLIENIDTVLEKTTEILKKVQENRNQYESNLNTVELLTNEFPNYLSKKEELEIKKSEKRECEIKLQILNQIDKLIVQNERLKSEQLEICGVVNNWGMFQNIKLELLEKNDLKKEIANSKSELQKSIIQIRENINISKANVEQSEQLKKKELEEKNLFETELRKYNDNKVNLNKYSRLNNKASYILTKRVEKRKISSDAISSIEVFIEDKCNIDQIKHYLTDEILCTNEKLVALKGEKVNQEKNIFQLEERYKNAMLLHDKINQLVLQGKELVEDTKSCECPLCHAKYDDFSILIARISAEYTSSLELDGIKKELDEGRKLNVDTIESISKESQKLKTSIQDILEKIKKEYNKQTERIHNLQLRISDWNNLITNLQNDNEIIERKYDAQNISIHDIEAINFKKAQLDMKVLDLSTNIEVEESKITTSLDLVKNIETELKNKDLKIVELEEKISELKNNNVYQSILIYLSSKNYREDNDDLQSVFKKIEEEKNNVSKKIAETEMEITDSQNKIQGTIEEVNLQYNTLLIQLQELGAGLDGYMLRCKKAFENSNVEEKDIGEQLEKLRVAFLLERNKVDESISNLNSIITDTKSLKEQKVWLNKTKEYERKNSKLDLIKSKLENLEKSKTVVENYIVEQTNEYFNSNTINQIYHKIDPHPTMNHIKFLTENSGKGLQTHIYTYDKSEEDKMSPVLYLSSAQVNILSLCIFLAKVLTEKGTTLNTIFMDDPIQHLDGINLLAFIDLLRTITTVMGRQIVISTHNEHFYSLIKVKMDDRYYLSKFIEINSVGEIRKTIKG</sequence>
<dbReference type="RefSeq" id="WP_015926092.1">
    <property type="nucleotide sequence ID" value="NC_011898.1"/>
</dbReference>
<proteinExistence type="inferred from homology"/>
<gene>
    <name evidence="6" type="ordered locus">Ccel_2709</name>
</gene>
<feature type="domain" description="Rad50/SbcC-type AAA" evidence="5">
    <location>
        <begin position="8"/>
        <end position="262"/>
    </location>
</feature>
<feature type="coiled-coil region" evidence="4">
    <location>
        <begin position="566"/>
        <end position="625"/>
    </location>
</feature>
<keyword evidence="7" id="KW-1185">Reference proteome</keyword>
<feature type="coiled-coil region" evidence="4">
    <location>
        <begin position="305"/>
        <end position="408"/>
    </location>
</feature>
<evidence type="ECO:0000256" key="2">
    <source>
        <dbReference type="ARBA" id="ARBA00011322"/>
    </source>
</evidence>
<protein>
    <recommendedName>
        <fullName evidence="3">Nuclease SbcCD subunit C</fullName>
    </recommendedName>
</protein>